<dbReference type="Proteomes" id="UP000177690">
    <property type="component" value="Unassembled WGS sequence"/>
</dbReference>
<name>A0A1G1ZQ07_9BACT</name>
<dbReference type="GO" id="GO:0005886">
    <property type="term" value="C:plasma membrane"/>
    <property type="evidence" value="ECO:0007669"/>
    <property type="project" value="TreeGrafter"/>
</dbReference>
<evidence type="ECO:0000256" key="1">
    <source>
        <dbReference type="ARBA" id="ARBA00004141"/>
    </source>
</evidence>
<feature type="transmembrane region" description="Helical" evidence="6">
    <location>
        <begin position="109"/>
        <end position="128"/>
    </location>
</feature>
<evidence type="ECO:0000256" key="3">
    <source>
        <dbReference type="ARBA" id="ARBA00022692"/>
    </source>
</evidence>
<evidence type="ECO:0000256" key="5">
    <source>
        <dbReference type="ARBA" id="ARBA00023136"/>
    </source>
</evidence>
<keyword evidence="3 6" id="KW-0812">Transmembrane</keyword>
<feature type="transmembrane region" description="Helical" evidence="6">
    <location>
        <begin position="14"/>
        <end position="32"/>
    </location>
</feature>
<gene>
    <name evidence="8" type="ORF">A3I24_04605</name>
</gene>
<comment type="similarity">
    <text evidence="2">Belongs to the GtrA family.</text>
</comment>
<feature type="transmembrane region" description="Helical" evidence="6">
    <location>
        <begin position="149"/>
        <end position="168"/>
    </location>
</feature>
<accession>A0A1G1ZQ07</accession>
<evidence type="ECO:0000259" key="7">
    <source>
        <dbReference type="Pfam" id="PF04138"/>
    </source>
</evidence>
<dbReference type="InterPro" id="IPR007267">
    <property type="entry name" value="GtrA_DPMS_TM"/>
</dbReference>
<evidence type="ECO:0000313" key="8">
    <source>
        <dbReference type="EMBL" id="OGY66768.1"/>
    </source>
</evidence>
<reference evidence="8 9" key="1">
    <citation type="journal article" date="2016" name="Nat. Commun.">
        <title>Thousands of microbial genomes shed light on interconnected biogeochemical processes in an aquifer system.</title>
        <authorList>
            <person name="Anantharaman K."/>
            <person name="Brown C.T."/>
            <person name="Hug L.A."/>
            <person name="Sharon I."/>
            <person name="Castelle C.J."/>
            <person name="Probst A.J."/>
            <person name="Thomas B.C."/>
            <person name="Singh A."/>
            <person name="Wilkins M.J."/>
            <person name="Karaoz U."/>
            <person name="Brodie E.L."/>
            <person name="Williams K.H."/>
            <person name="Hubbard S.S."/>
            <person name="Banfield J.F."/>
        </authorList>
    </citation>
    <scope>NUCLEOTIDE SEQUENCE [LARGE SCALE GENOMIC DNA]</scope>
</reference>
<organism evidence="8 9">
    <name type="scientific">Candidatus Harrisonbacteria bacterium RIFCSPLOWO2_02_FULL_41_13b</name>
    <dbReference type="NCBI Taxonomy" id="1798409"/>
    <lineage>
        <taxon>Bacteria</taxon>
        <taxon>Candidatus Harrisoniibacteriota</taxon>
    </lineage>
</organism>
<dbReference type="EMBL" id="MHJL01000036">
    <property type="protein sequence ID" value="OGY66768.1"/>
    <property type="molecule type" value="Genomic_DNA"/>
</dbReference>
<feature type="transmembrane region" description="Helical" evidence="6">
    <location>
        <begin position="188"/>
        <end position="207"/>
    </location>
</feature>
<comment type="subcellular location">
    <subcellularLocation>
        <location evidence="1">Membrane</location>
        <topology evidence="1">Multi-pass membrane protein</topology>
    </subcellularLocation>
</comment>
<evidence type="ECO:0000256" key="2">
    <source>
        <dbReference type="ARBA" id="ARBA00009399"/>
    </source>
</evidence>
<dbReference type="STRING" id="1798409.A3I24_04605"/>
<dbReference type="Pfam" id="PF04138">
    <property type="entry name" value="GtrA_DPMS_TM"/>
    <property type="match status" value="1"/>
</dbReference>
<dbReference type="PANTHER" id="PTHR38459">
    <property type="entry name" value="PROPHAGE BACTOPRENOL-LINKED GLUCOSE TRANSLOCASE HOMOLOG"/>
    <property type="match status" value="1"/>
</dbReference>
<feature type="transmembrane region" description="Helical" evidence="6">
    <location>
        <begin position="81"/>
        <end position="103"/>
    </location>
</feature>
<feature type="transmembrane region" description="Helical" evidence="6">
    <location>
        <begin position="47"/>
        <end position="69"/>
    </location>
</feature>
<evidence type="ECO:0000256" key="6">
    <source>
        <dbReference type="SAM" id="Phobius"/>
    </source>
</evidence>
<dbReference type="AlphaFoldDB" id="A0A1G1ZQ07"/>
<protein>
    <recommendedName>
        <fullName evidence="7">GtrA/DPMS transmembrane domain-containing protein</fullName>
    </recommendedName>
</protein>
<keyword evidence="5 6" id="KW-0472">Membrane</keyword>
<keyword evidence="4 6" id="KW-1133">Transmembrane helix</keyword>
<sequence length="214" mass="24050">MIFTHYSLATKKDYWIASMIGGGFSLLIIPILENIKPGFWVLSLNNVFLLFISFVILANIALFIGSILGSAFHFFWQFTKFSAVGSLNAVLDFGLFNLLSFIFKVYSGPMLAVFNIFSVAIAMTNSYLMNKFWSFQSQGPVTKKEFTRFFFVSLITISVNTLVVYLLTTSVSAPGGLSKEVWENIAKLVAVPVTLIFNFCGYKFIVFKEDNAHE</sequence>
<evidence type="ECO:0000256" key="4">
    <source>
        <dbReference type="ARBA" id="ARBA00022989"/>
    </source>
</evidence>
<dbReference type="GO" id="GO:0000271">
    <property type="term" value="P:polysaccharide biosynthetic process"/>
    <property type="evidence" value="ECO:0007669"/>
    <property type="project" value="InterPro"/>
</dbReference>
<dbReference type="InterPro" id="IPR051401">
    <property type="entry name" value="GtrA_CellWall_Glycosyl"/>
</dbReference>
<comment type="caution">
    <text evidence="8">The sequence shown here is derived from an EMBL/GenBank/DDBJ whole genome shotgun (WGS) entry which is preliminary data.</text>
</comment>
<dbReference type="PANTHER" id="PTHR38459:SF1">
    <property type="entry name" value="PROPHAGE BACTOPRENOL-LINKED GLUCOSE TRANSLOCASE HOMOLOG"/>
    <property type="match status" value="1"/>
</dbReference>
<proteinExistence type="inferred from homology"/>
<evidence type="ECO:0000313" key="9">
    <source>
        <dbReference type="Proteomes" id="UP000177690"/>
    </source>
</evidence>
<feature type="domain" description="GtrA/DPMS transmembrane" evidence="7">
    <location>
        <begin position="80"/>
        <end position="207"/>
    </location>
</feature>